<comment type="caution">
    <text evidence="5">The sequence shown here is derived from an EMBL/GenBank/DDBJ whole genome shotgun (WGS) entry which is preliminary data.</text>
</comment>
<dbReference type="PRINTS" id="PR00080">
    <property type="entry name" value="SDRFAMILY"/>
</dbReference>
<feature type="domain" description="Ketoreductase" evidence="4">
    <location>
        <begin position="3"/>
        <end position="190"/>
    </location>
</feature>
<dbReference type="SMART" id="SM00822">
    <property type="entry name" value="PKS_KR"/>
    <property type="match status" value="1"/>
</dbReference>
<dbReference type="InterPro" id="IPR036291">
    <property type="entry name" value="NAD(P)-bd_dom_sf"/>
</dbReference>
<organism evidence="5 6">
    <name type="scientific">Allostreptomyces psammosilenae</name>
    <dbReference type="NCBI Taxonomy" id="1892865"/>
    <lineage>
        <taxon>Bacteria</taxon>
        <taxon>Bacillati</taxon>
        <taxon>Actinomycetota</taxon>
        <taxon>Actinomycetes</taxon>
        <taxon>Kitasatosporales</taxon>
        <taxon>Streptomycetaceae</taxon>
        <taxon>Allostreptomyces</taxon>
    </lineage>
</organism>
<dbReference type="AlphaFoldDB" id="A0A853A8I5"/>
<dbReference type="EC" id="1.1.1.100" evidence="5"/>
<dbReference type="EMBL" id="JACBZD010000001">
    <property type="protein sequence ID" value="NYI06951.1"/>
    <property type="molecule type" value="Genomic_DNA"/>
</dbReference>
<protein>
    <submittedName>
        <fullName evidence="5">3-oxoacyl-[acyl-carrier protein] reductase</fullName>
        <ecNumber evidence="5">1.1.1.100</ecNumber>
    </submittedName>
</protein>
<dbReference type="SUPFAM" id="SSF51735">
    <property type="entry name" value="NAD(P)-binding Rossmann-fold domains"/>
    <property type="match status" value="1"/>
</dbReference>
<evidence type="ECO:0000256" key="3">
    <source>
        <dbReference type="ARBA" id="ARBA00023002"/>
    </source>
</evidence>
<dbReference type="GO" id="GO:0004316">
    <property type="term" value="F:3-oxoacyl-[acyl-carrier-protein] reductase (NADPH) activity"/>
    <property type="evidence" value="ECO:0007669"/>
    <property type="project" value="UniProtKB-EC"/>
</dbReference>
<dbReference type="InterPro" id="IPR020904">
    <property type="entry name" value="Sc_DH/Rdtase_CS"/>
</dbReference>
<dbReference type="InterPro" id="IPR052178">
    <property type="entry name" value="Sec_Metab_Biosynth_SDR"/>
</dbReference>
<evidence type="ECO:0000256" key="1">
    <source>
        <dbReference type="ARBA" id="ARBA00006484"/>
    </source>
</evidence>
<dbReference type="InterPro" id="IPR057326">
    <property type="entry name" value="KR_dom"/>
</dbReference>
<evidence type="ECO:0000313" key="6">
    <source>
        <dbReference type="Proteomes" id="UP000567795"/>
    </source>
</evidence>
<keyword evidence="3 5" id="KW-0560">Oxidoreductase</keyword>
<evidence type="ECO:0000313" key="5">
    <source>
        <dbReference type="EMBL" id="NYI06951.1"/>
    </source>
</evidence>
<dbReference type="PANTHER" id="PTHR43618:SF8">
    <property type="entry name" value="7ALPHA-HYDROXYSTEROID DEHYDROGENASE"/>
    <property type="match status" value="1"/>
</dbReference>
<gene>
    <name evidence="5" type="ORF">FHU37_003894</name>
</gene>
<dbReference type="RefSeq" id="WP_179815453.1">
    <property type="nucleotide sequence ID" value="NZ_JACBZD010000001.1"/>
</dbReference>
<comment type="similarity">
    <text evidence="1">Belongs to the short-chain dehydrogenases/reductases (SDR) family.</text>
</comment>
<dbReference type="Pfam" id="PF13561">
    <property type="entry name" value="adh_short_C2"/>
    <property type="match status" value="1"/>
</dbReference>
<reference evidence="5 6" key="1">
    <citation type="submission" date="2020-07" db="EMBL/GenBank/DDBJ databases">
        <title>Sequencing the genomes of 1000 actinobacteria strains.</title>
        <authorList>
            <person name="Klenk H.-P."/>
        </authorList>
    </citation>
    <scope>NUCLEOTIDE SEQUENCE [LARGE SCALE GENOMIC DNA]</scope>
    <source>
        <strain evidence="5 6">DSM 42178</strain>
    </source>
</reference>
<evidence type="ECO:0000259" key="4">
    <source>
        <dbReference type="SMART" id="SM00822"/>
    </source>
</evidence>
<dbReference type="CDD" id="cd05233">
    <property type="entry name" value="SDR_c"/>
    <property type="match status" value="1"/>
</dbReference>
<dbReference type="Gene3D" id="3.40.50.720">
    <property type="entry name" value="NAD(P)-binding Rossmann-like Domain"/>
    <property type="match status" value="1"/>
</dbReference>
<sequence>MSRVVVVSGGGTGIGRAVAEAFAADGERVVLVGRRPEVLEATAAEITAAADGATPEVEAVAADLSTAAGADRVREVVGARAGGVDVLVNAAGGNVALGAPPAEGSPAERAAEHWTGNFRANVLTAVLLTEALRDLLAPGGRVLLLSSIAAYRGSGTGSYAGTKAALHPYAFDLAAALGPRGITVNVVAPGYVERTEFFRGALSAERERTLIGQTLNGRAGTPEDVAETVRWLASAGAAHVTGQIVQVNGGAERGR</sequence>
<keyword evidence="2" id="KW-0521">NADP</keyword>
<dbReference type="PANTHER" id="PTHR43618">
    <property type="entry name" value="7-ALPHA-HYDROXYSTEROID DEHYDROGENASE"/>
    <property type="match status" value="1"/>
</dbReference>
<keyword evidence="6" id="KW-1185">Reference proteome</keyword>
<dbReference type="InterPro" id="IPR002347">
    <property type="entry name" value="SDR_fam"/>
</dbReference>
<dbReference type="Proteomes" id="UP000567795">
    <property type="component" value="Unassembled WGS sequence"/>
</dbReference>
<dbReference type="PRINTS" id="PR00081">
    <property type="entry name" value="GDHRDH"/>
</dbReference>
<evidence type="ECO:0000256" key="2">
    <source>
        <dbReference type="ARBA" id="ARBA00022857"/>
    </source>
</evidence>
<accession>A0A853A8I5</accession>
<proteinExistence type="inferred from homology"/>
<name>A0A853A8I5_9ACTN</name>
<dbReference type="PROSITE" id="PS00061">
    <property type="entry name" value="ADH_SHORT"/>
    <property type="match status" value="1"/>
</dbReference>